<dbReference type="OrthoDB" id="9839341at2"/>
<protein>
    <submittedName>
        <fullName evidence="2">Uncharacterized protein</fullName>
    </submittedName>
</protein>
<feature type="transmembrane region" description="Helical" evidence="1">
    <location>
        <begin position="80"/>
        <end position="101"/>
    </location>
</feature>
<organism evidence="2 3">
    <name type="scientific">Paludifilum halophilum</name>
    <dbReference type="NCBI Taxonomy" id="1642702"/>
    <lineage>
        <taxon>Bacteria</taxon>
        <taxon>Bacillati</taxon>
        <taxon>Bacillota</taxon>
        <taxon>Bacilli</taxon>
        <taxon>Bacillales</taxon>
        <taxon>Thermoactinomycetaceae</taxon>
        <taxon>Paludifilum</taxon>
    </lineage>
</organism>
<feature type="transmembrane region" description="Helical" evidence="1">
    <location>
        <begin position="6"/>
        <end position="26"/>
    </location>
</feature>
<keyword evidence="1" id="KW-0472">Membrane</keyword>
<gene>
    <name evidence="2" type="ORF">CHM34_03000</name>
</gene>
<comment type="caution">
    <text evidence="2">The sequence shown here is derived from an EMBL/GenBank/DDBJ whole genome shotgun (WGS) entry which is preliminary data.</text>
</comment>
<dbReference type="AlphaFoldDB" id="A0A235B9V1"/>
<dbReference type="Proteomes" id="UP000215459">
    <property type="component" value="Unassembled WGS sequence"/>
</dbReference>
<evidence type="ECO:0000313" key="3">
    <source>
        <dbReference type="Proteomes" id="UP000215459"/>
    </source>
</evidence>
<keyword evidence="1" id="KW-1133">Transmembrane helix</keyword>
<keyword evidence="1" id="KW-0812">Transmembrane</keyword>
<dbReference type="RefSeq" id="WP_094263127.1">
    <property type="nucleotide sequence ID" value="NZ_NOWF01000002.1"/>
</dbReference>
<proteinExistence type="predicted"/>
<accession>A0A235B9V1</accession>
<evidence type="ECO:0000256" key="1">
    <source>
        <dbReference type="SAM" id="Phobius"/>
    </source>
</evidence>
<sequence>MNGFVALNSMAGVSGVVVPIFWSRLVRFIGMDPYSYDWLMIQAGGQWILMFMSVTALITAKRNDKYARDITFATGLIGFIYAQVLWTLPGVLFLVSGYFMYGNNSKSA</sequence>
<feature type="transmembrane region" description="Helical" evidence="1">
    <location>
        <begin position="38"/>
        <end position="60"/>
    </location>
</feature>
<dbReference type="EMBL" id="NOWF01000002">
    <property type="protein sequence ID" value="OYD08779.1"/>
    <property type="molecule type" value="Genomic_DNA"/>
</dbReference>
<evidence type="ECO:0000313" key="2">
    <source>
        <dbReference type="EMBL" id="OYD08779.1"/>
    </source>
</evidence>
<name>A0A235B9V1_9BACL</name>
<reference evidence="2 3" key="1">
    <citation type="submission" date="2017-07" db="EMBL/GenBank/DDBJ databases">
        <title>The genome sequence of Paludifilum halophilum highlights mechanisms for microbial adaptation to high salt environemnts.</title>
        <authorList>
            <person name="Belbahri L."/>
        </authorList>
    </citation>
    <scope>NUCLEOTIDE SEQUENCE [LARGE SCALE GENOMIC DNA]</scope>
    <source>
        <strain evidence="2 3">DSM 102817</strain>
    </source>
</reference>
<keyword evidence="3" id="KW-1185">Reference proteome</keyword>